<keyword evidence="4 10" id="KW-0812">Transmembrane</keyword>
<evidence type="ECO:0000256" key="2">
    <source>
        <dbReference type="ARBA" id="ARBA00009848"/>
    </source>
</evidence>
<feature type="transmembrane region" description="Helical" evidence="10">
    <location>
        <begin position="26"/>
        <end position="48"/>
    </location>
</feature>
<dbReference type="AlphaFoldDB" id="A0AAE0GK83"/>
<keyword evidence="5 10" id="KW-1133">Transmembrane helix</keyword>
<evidence type="ECO:0000256" key="10">
    <source>
        <dbReference type="SAM" id="Phobius"/>
    </source>
</evidence>
<dbReference type="GO" id="GO:0015267">
    <property type="term" value="F:channel activity"/>
    <property type="evidence" value="ECO:0007669"/>
    <property type="project" value="UniProtKB-ARBA"/>
</dbReference>
<organism evidence="11 12">
    <name type="scientific">Cymbomonas tetramitiformis</name>
    <dbReference type="NCBI Taxonomy" id="36881"/>
    <lineage>
        <taxon>Eukaryota</taxon>
        <taxon>Viridiplantae</taxon>
        <taxon>Chlorophyta</taxon>
        <taxon>Pyramimonadophyceae</taxon>
        <taxon>Pyramimonadales</taxon>
        <taxon>Pyramimonadaceae</taxon>
        <taxon>Cymbomonas</taxon>
    </lineage>
</organism>
<keyword evidence="7 10" id="KW-0472">Membrane</keyword>
<dbReference type="PANTHER" id="PTHR10125">
    <property type="entry name" value="P2X PURINOCEPTOR"/>
    <property type="match status" value="1"/>
</dbReference>
<evidence type="ECO:0000256" key="5">
    <source>
        <dbReference type="ARBA" id="ARBA00022989"/>
    </source>
</evidence>
<dbReference type="GO" id="GO:0016020">
    <property type="term" value="C:membrane"/>
    <property type="evidence" value="ECO:0007669"/>
    <property type="project" value="TreeGrafter"/>
</dbReference>
<keyword evidence="12" id="KW-1185">Reference proteome</keyword>
<evidence type="ECO:0000256" key="9">
    <source>
        <dbReference type="ARBA" id="ARBA00023303"/>
    </source>
</evidence>
<evidence type="ECO:0000313" key="11">
    <source>
        <dbReference type="EMBL" id="KAK3279779.1"/>
    </source>
</evidence>
<dbReference type="Gene3D" id="1.10.287.940">
    <property type="entry name" value="atp-gated p2x4 ion channel"/>
    <property type="match status" value="1"/>
</dbReference>
<keyword evidence="8" id="KW-1071">Ligand-gated ion channel</keyword>
<dbReference type="Pfam" id="PF00864">
    <property type="entry name" value="P2X_receptor"/>
    <property type="match status" value="1"/>
</dbReference>
<keyword evidence="6" id="KW-0406">Ion transport</keyword>
<dbReference type="GO" id="GO:0012505">
    <property type="term" value="C:endomembrane system"/>
    <property type="evidence" value="ECO:0007669"/>
    <property type="project" value="UniProtKB-SubCell"/>
</dbReference>
<dbReference type="PANTHER" id="PTHR10125:SF31">
    <property type="entry name" value="P2X RECEPTOR E"/>
    <property type="match status" value="1"/>
</dbReference>
<comment type="subcellular location">
    <subcellularLocation>
        <location evidence="1">Endomembrane system</location>
    </subcellularLocation>
</comment>
<evidence type="ECO:0000256" key="1">
    <source>
        <dbReference type="ARBA" id="ARBA00004308"/>
    </source>
</evidence>
<evidence type="ECO:0000313" key="12">
    <source>
        <dbReference type="Proteomes" id="UP001190700"/>
    </source>
</evidence>
<gene>
    <name evidence="11" type="ORF">CYMTET_12355</name>
</gene>
<keyword evidence="3" id="KW-0813">Transport</keyword>
<feature type="transmembrane region" description="Helical" evidence="10">
    <location>
        <begin position="341"/>
        <end position="368"/>
    </location>
</feature>
<sequence length="414" mass="46591">MAFPKIDWDDVFAYSTSKIVRIRHRFLGAFYYLAMLVIVAVIFGYYVAYMKGYYEYIAPTGDVEASVTQPVKPLQNVSSVAYCNNSTFNNLHRPYETVDDQHFAFKSESGTVIGPDGNLCGGNTSKRPCVSWTAAETSISQPSSVLVGTHIEESMWKVNDKCSRYSYGCQEWMPVGMPQLLYVGDVENYVINVEHALTPIHWDDGSEFVATPLKRNFVVIRGDATSVNTRVVGTIDRIPLHSLLKASGISLDACAPDSVEVTSNRSHSYRDVGLSILSTIRYHNPTRRRTVHSYIVKNAPMSASFTREERINATHKRQYVISGVRISFQVGGLFRRFNFKVLLITLVSGFALTAAATTFTDFLLCYVMRHREDYKLFKFEVTPDFDPDDNFEKMVLDKVVEEAGTRGEGREEGG</sequence>
<comment type="caution">
    <text evidence="11">The sequence shown here is derived from an EMBL/GenBank/DDBJ whole genome shotgun (WGS) entry which is preliminary data.</text>
</comment>
<dbReference type="GO" id="GO:0007165">
    <property type="term" value="P:signal transduction"/>
    <property type="evidence" value="ECO:0007669"/>
    <property type="project" value="UniProtKB-ARBA"/>
</dbReference>
<name>A0AAE0GK83_9CHLO</name>
<dbReference type="Proteomes" id="UP001190700">
    <property type="component" value="Unassembled WGS sequence"/>
</dbReference>
<protein>
    <submittedName>
        <fullName evidence="11">Uncharacterized protein</fullName>
    </submittedName>
</protein>
<evidence type="ECO:0000256" key="8">
    <source>
        <dbReference type="ARBA" id="ARBA00023286"/>
    </source>
</evidence>
<comment type="similarity">
    <text evidence="2">Belongs to the P2X receptor family.</text>
</comment>
<evidence type="ECO:0000256" key="7">
    <source>
        <dbReference type="ARBA" id="ARBA00023136"/>
    </source>
</evidence>
<reference evidence="11 12" key="1">
    <citation type="journal article" date="2015" name="Genome Biol. Evol.">
        <title>Comparative Genomics of a Bacterivorous Green Alga Reveals Evolutionary Causalities and Consequences of Phago-Mixotrophic Mode of Nutrition.</title>
        <authorList>
            <person name="Burns J.A."/>
            <person name="Paasch A."/>
            <person name="Narechania A."/>
            <person name="Kim E."/>
        </authorList>
    </citation>
    <scope>NUCLEOTIDE SEQUENCE [LARGE SCALE GENOMIC DNA]</scope>
    <source>
        <strain evidence="11 12">PLY_AMNH</strain>
    </source>
</reference>
<evidence type="ECO:0000256" key="6">
    <source>
        <dbReference type="ARBA" id="ARBA00023065"/>
    </source>
</evidence>
<dbReference type="EMBL" id="LGRX02004674">
    <property type="protein sequence ID" value="KAK3279779.1"/>
    <property type="molecule type" value="Genomic_DNA"/>
</dbReference>
<evidence type="ECO:0000256" key="3">
    <source>
        <dbReference type="ARBA" id="ARBA00022448"/>
    </source>
</evidence>
<dbReference type="InterPro" id="IPR059116">
    <property type="entry name" value="P2X_receptor"/>
</dbReference>
<dbReference type="GO" id="GO:0070588">
    <property type="term" value="P:calcium ion transmembrane transport"/>
    <property type="evidence" value="ECO:0007669"/>
    <property type="project" value="TreeGrafter"/>
</dbReference>
<evidence type="ECO:0000256" key="4">
    <source>
        <dbReference type="ARBA" id="ARBA00022692"/>
    </source>
</evidence>
<proteinExistence type="inferred from homology"/>
<accession>A0AAE0GK83</accession>
<keyword evidence="9" id="KW-0407">Ion channel</keyword>